<dbReference type="InterPro" id="IPR051795">
    <property type="entry name" value="Glycosyl_Hydrlase_43"/>
</dbReference>
<feature type="domain" description="Beta-xylosidase C-terminal Concanavalin A-like" evidence="8">
    <location>
        <begin position="334"/>
        <end position="549"/>
    </location>
</feature>
<dbReference type="Gene3D" id="2.115.10.20">
    <property type="entry name" value="Glycosyl hydrolase domain, family 43"/>
    <property type="match status" value="1"/>
</dbReference>
<dbReference type="AlphaFoldDB" id="A0A1L9Q051"/>
<dbReference type="EMBL" id="KV878136">
    <property type="protein sequence ID" value="OJJ07143.1"/>
    <property type="molecule type" value="Genomic_DNA"/>
</dbReference>
<dbReference type="Gene3D" id="2.60.120.200">
    <property type="match status" value="1"/>
</dbReference>
<dbReference type="GeneID" id="63730747"/>
<evidence type="ECO:0000256" key="7">
    <source>
        <dbReference type="RuleBase" id="RU361187"/>
    </source>
</evidence>
<dbReference type="Pfam" id="PF04616">
    <property type="entry name" value="Glyco_hydro_43"/>
    <property type="match status" value="1"/>
</dbReference>
<protein>
    <recommendedName>
        <fullName evidence="8">Beta-xylosidase C-terminal Concanavalin A-like domain-containing protein</fullName>
    </recommendedName>
</protein>
<evidence type="ECO:0000313" key="9">
    <source>
        <dbReference type="EMBL" id="OJJ07143.1"/>
    </source>
</evidence>
<gene>
    <name evidence="9" type="ORF">ASPVEDRAFT_56618</name>
</gene>
<evidence type="ECO:0000256" key="3">
    <source>
        <dbReference type="ARBA" id="ARBA00022801"/>
    </source>
</evidence>
<comment type="similarity">
    <text evidence="1 7">Belongs to the glycosyl hydrolase 43 family.</text>
</comment>
<feature type="active site" description="Proton donor" evidence="5">
    <location>
        <position position="196"/>
    </location>
</feature>
<evidence type="ECO:0000259" key="8">
    <source>
        <dbReference type="Pfam" id="PF17851"/>
    </source>
</evidence>
<dbReference type="PANTHER" id="PTHR42812">
    <property type="entry name" value="BETA-XYLOSIDASE"/>
    <property type="match status" value="1"/>
</dbReference>
<name>A0A1L9Q051_ASPVE</name>
<feature type="active site" description="Proton acceptor" evidence="5">
    <location>
        <position position="13"/>
    </location>
</feature>
<keyword evidence="3 7" id="KW-0378">Hydrolase</keyword>
<dbReference type="InterPro" id="IPR013320">
    <property type="entry name" value="ConA-like_dom_sf"/>
</dbReference>
<keyword evidence="4 7" id="KW-0326">Glycosidase</keyword>
<dbReference type="InterPro" id="IPR006710">
    <property type="entry name" value="Glyco_hydro_43"/>
</dbReference>
<dbReference type="CDD" id="cd18617">
    <property type="entry name" value="GH43_XynB-like"/>
    <property type="match status" value="1"/>
</dbReference>
<evidence type="ECO:0000256" key="6">
    <source>
        <dbReference type="PIRSR" id="PIRSR606710-2"/>
    </source>
</evidence>
<evidence type="ECO:0000256" key="4">
    <source>
        <dbReference type="ARBA" id="ARBA00023295"/>
    </source>
</evidence>
<evidence type="ECO:0000256" key="1">
    <source>
        <dbReference type="ARBA" id="ARBA00009865"/>
    </source>
</evidence>
<dbReference type="OrthoDB" id="2139957at2759"/>
<dbReference type="Proteomes" id="UP000184073">
    <property type="component" value="Unassembled WGS sequence"/>
</dbReference>
<evidence type="ECO:0000313" key="10">
    <source>
        <dbReference type="Proteomes" id="UP000184073"/>
    </source>
</evidence>
<proteinExistence type="inferred from homology"/>
<dbReference type="SUPFAM" id="SSF49899">
    <property type="entry name" value="Concanavalin A-like lectins/glucanases"/>
    <property type="match status" value="1"/>
</dbReference>
<reference evidence="10" key="1">
    <citation type="journal article" date="2017" name="Genome Biol.">
        <title>Comparative genomics reveals high biological diversity and specific adaptations in the industrially and medically important fungal genus Aspergillus.</title>
        <authorList>
            <person name="de Vries R.P."/>
            <person name="Riley R."/>
            <person name="Wiebenga A."/>
            <person name="Aguilar-Osorio G."/>
            <person name="Amillis S."/>
            <person name="Uchima C.A."/>
            <person name="Anderluh G."/>
            <person name="Asadollahi M."/>
            <person name="Askin M."/>
            <person name="Barry K."/>
            <person name="Battaglia E."/>
            <person name="Bayram O."/>
            <person name="Benocci T."/>
            <person name="Braus-Stromeyer S.A."/>
            <person name="Caldana C."/>
            <person name="Canovas D."/>
            <person name="Cerqueira G.C."/>
            <person name="Chen F."/>
            <person name="Chen W."/>
            <person name="Choi C."/>
            <person name="Clum A."/>
            <person name="Dos Santos R.A."/>
            <person name="Damasio A.R."/>
            <person name="Diallinas G."/>
            <person name="Emri T."/>
            <person name="Fekete E."/>
            <person name="Flipphi M."/>
            <person name="Freyberg S."/>
            <person name="Gallo A."/>
            <person name="Gournas C."/>
            <person name="Habgood R."/>
            <person name="Hainaut M."/>
            <person name="Harispe M.L."/>
            <person name="Henrissat B."/>
            <person name="Hilden K.S."/>
            <person name="Hope R."/>
            <person name="Hossain A."/>
            <person name="Karabika E."/>
            <person name="Karaffa L."/>
            <person name="Karanyi Z."/>
            <person name="Krasevec N."/>
            <person name="Kuo A."/>
            <person name="Kusch H."/>
            <person name="LaButti K."/>
            <person name="Lagendijk E.L."/>
            <person name="Lapidus A."/>
            <person name="Levasseur A."/>
            <person name="Lindquist E."/>
            <person name="Lipzen A."/>
            <person name="Logrieco A.F."/>
            <person name="MacCabe A."/>
            <person name="Maekelae M.R."/>
            <person name="Malavazi I."/>
            <person name="Melin P."/>
            <person name="Meyer V."/>
            <person name="Mielnichuk N."/>
            <person name="Miskei M."/>
            <person name="Molnar A.P."/>
            <person name="Mule G."/>
            <person name="Ngan C.Y."/>
            <person name="Orejas M."/>
            <person name="Orosz E."/>
            <person name="Ouedraogo J.P."/>
            <person name="Overkamp K.M."/>
            <person name="Park H.-S."/>
            <person name="Perrone G."/>
            <person name="Piumi F."/>
            <person name="Punt P.J."/>
            <person name="Ram A.F."/>
            <person name="Ramon A."/>
            <person name="Rauscher S."/>
            <person name="Record E."/>
            <person name="Riano-Pachon D.M."/>
            <person name="Robert V."/>
            <person name="Roehrig J."/>
            <person name="Ruller R."/>
            <person name="Salamov A."/>
            <person name="Salih N.S."/>
            <person name="Samson R.A."/>
            <person name="Sandor E."/>
            <person name="Sanguinetti M."/>
            <person name="Schuetze T."/>
            <person name="Sepcic K."/>
            <person name="Shelest E."/>
            <person name="Sherlock G."/>
            <person name="Sophianopoulou V."/>
            <person name="Squina F.M."/>
            <person name="Sun H."/>
            <person name="Susca A."/>
            <person name="Todd R.B."/>
            <person name="Tsang A."/>
            <person name="Unkles S.E."/>
            <person name="van de Wiele N."/>
            <person name="van Rossen-Uffink D."/>
            <person name="Oliveira J.V."/>
            <person name="Vesth T.C."/>
            <person name="Visser J."/>
            <person name="Yu J.-H."/>
            <person name="Zhou M."/>
            <person name="Andersen M.R."/>
            <person name="Archer D.B."/>
            <person name="Baker S.E."/>
            <person name="Benoit I."/>
            <person name="Brakhage A.A."/>
            <person name="Braus G.H."/>
            <person name="Fischer R."/>
            <person name="Frisvad J.C."/>
            <person name="Goldman G.H."/>
            <person name="Houbraken J."/>
            <person name="Oakley B."/>
            <person name="Pocsi I."/>
            <person name="Scazzocchio C."/>
            <person name="Seiboth B."/>
            <person name="vanKuyk P.A."/>
            <person name="Wortman J."/>
            <person name="Dyer P.S."/>
            <person name="Grigoriev I.V."/>
        </authorList>
    </citation>
    <scope>NUCLEOTIDE SEQUENCE [LARGE SCALE GENOMIC DNA]</scope>
    <source>
        <strain evidence="10">CBS 583.65</strain>
    </source>
</reference>
<dbReference type="InterPro" id="IPR023296">
    <property type="entry name" value="Glyco_hydro_beta-prop_sf"/>
</dbReference>
<keyword evidence="2" id="KW-0732">Signal</keyword>
<dbReference type="SUPFAM" id="SSF75005">
    <property type="entry name" value="Arabinanase/levansucrase/invertase"/>
    <property type="match status" value="1"/>
</dbReference>
<evidence type="ECO:0000256" key="5">
    <source>
        <dbReference type="PIRSR" id="PIRSR606710-1"/>
    </source>
</evidence>
<feature type="site" description="Important for catalytic activity, responsible for pKa modulation of the active site Glu and correct orientation of both the proton donor and substrate" evidence="6">
    <location>
        <position position="131"/>
    </location>
</feature>
<dbReference type="PANTHER" id="PTHR42812:SF16">
    <property type="entry name" value="HYDROLASE, PUTATIVE (AFU_ORTHOLOGUE AFUA_7G06110)-RELATED"/>
    <property type="match status" value="1"/>
</dbReference>
<dbReference type="Pfam" id="PF17851">
    <property type="entry name" value="GH43_C2"/>
    <property type="match status" value="1"/>
</dbReference>
<dbReference type="VEuPathDB" id="FungiDB:ASPVEDRAFT_56618"/>
<dbReference type="GO" id="GO:0004553">
    <property type="term" value="F:hydrolase activity, hydrolyzing O-glycosyl compounds"/>
    <property type="evidence" value="ECO:0007669"/>
    <property type="project" value="InterPro"/>
</dbReference>
<dbReference type="STRING" id="1036611.A0A1L9Q051"/>
<keyword evidence="10" id="KW-1185">Reference proteome</keyword>
<organism evidence="9 10">
    <name type="scientific">Aspergillus versicolor CBS 583.65</name>
    <dbReference type="NCBI Taxonomy" id="1036611"/>
    <lineage>
        <taxon>Eukaryota</taxon>
        <taxon>Fungi</taxon>
        <taxon>Dikarya</taxon>
        <taxon>Ascomycota</taxon>
        <taxon>Pezizomycotina</taxon>
        <taxon>Eurotiomycetes</taxon>
        <taxon>Eurotiomycetidae</taxon>
        <taxon>Eurotiales</taxon>
        <taxon>Aspergillaceae</taxon>
        <taxon>Aspergillus</taxon>
        <taxon>Aspergillus subgen. Nidulantes</taxon>
    </lineage>
</organism>
<dbReference type="InterPro" id="IPR041542">
    <property type="entry name" value="GH43_C2"/>
</dbReference>
<evidence type="ECO:0000256" key="2">
    <source>
        <dbReference type="ARBA" id="ARBA00022729"/>
    </source>
</evidence>
<accession>A0A1L9Q051</accession>
<dbReference type="GO" id="GO:0005975">
    <property type="term" value="P:carbohydrate metabolic process"/>
    <property type="evidence" value="ECO:0007669"/>
    <property type="project" value="InterPro"/>
</dbReference>
<sequence>MYTNPIIPGSNPDPSIIRVGGDYFLVTSTFEYTPSAPIYHSKDLIKWTLIGHALARPSQLQIQTPEPGGGVWATTIRYNDGVFYIVTSAFTRYRPQDDDRVWPRGFYVKTNNIWDEGSWSEPVWFDAVGFDQDLFFDTDGTVYLSSTYRKHDRTPVPAGTKQLKDFGIHICTIDLETGTPTSKPKLIRSSNSGVSEGSHIFKRGKYYYLFTAEGGTESGHCEWVFRSEDGPFGPWTPGPVNPLWRNGVHDEIQNTGHADFVVDEAGRWWGVFLGVRPVWREAEGRWEESVFGRETFLVPVDWVDDWPVVNSGKKITLQNDSPHLYEYAPPVEWRDEFTSPTLQLGWYRKNTPVKKDYTILCTQPGNKGGLRLHGAPYTLSTPACPTLFLRKQTHRFCVWETRLRFLPDSVNVEAGTVVYLNYYTHVSIGVRLDPSSTSDTDAGKRIIRFTPTSAAPEAQGVDIPLVSPDSDVILRIECGDAYRFGFREVLPGGADAGLEMYWVGEVKNRDLVEAPLPVGAPFTGAMLGLYSCGDREAVLAPADFAYAEITGLNH</sequence>
<dbReference type="RefSeq" id="XP_040672905.1">
    <property type="nucleotide sequence ID" value="XM_040815236.1"/>
</dbReference>